<dbReference type="EC" id="1.18.1.2" evidence="3"/>
<dbReference type="RefSeq" id="WP_163109718.1">
    <property type="nucleotide sequence ID" value="NZ_JAAAWP010000001.1"/>
</dbReference>
<keyword evidence="13" id="KW-1185">Reference proteome</keyword>
<gene>
    <name evidence="12" type="ORF">GTW09_02265</name>
</gene>
<dbReference type="InterPro" id="IPR051930">
    <property type="entry name" value="FNR_type-1"/>
</dbReference>
<dbReference type="PROSITE" id="PS51384">
    <property type="entry name" value="FAD_FR"/>
    <property type="match status" value="1"/>
</dbReference>
<dbReference type="GO" id="GO:0004324">
    <property type="term" value="F:ferredoxin-NADP+ reductase activity"/>
    <property type="evidence" value="ECO:0007669"/>
    <property type="project" value="UniProtKB-EC"/>
</dbReference>
<protein>
    <recommendedName>
        <fullName evidence="3">ferredoxin--NADP(+) reductase</fullName>
        <ecNumber evidence="3">1.18.1.2</ecNumber>
    </recommendedName>
</protein>
<evidence type="ECO:0000256" key="5">
    <source>
        <dbReference type="ARBA" id="ARBA00022741"/>
    </source>
</evidence>
<dbReference type="Gene3D" id="2.40.30.10">
    <property type="entry name" value="Translation factors"/>
    <property type="match status" value="1"/>
</dbReference>
<evidence type="ECO:0000256" key="2">
    <source>
        <dbReference type="ARBA" id="ARBA00008312"/>
    </source>
</evidence>
<dbReference type="Proteomes" id="UP000478837">
    <property type="component" value="Unassembled WGS sequence"/>
</dbReference>
<feature type="domain" description="FAD-binding FR-type" evidence="11">
    <location>
        <begin position="2"/>
        <end position="102"/>
    </location>
</feature>
<evidence type="ECO:0000313" key="12">
    <source>
        <dbReference type="EMBL" id="NDW20356.1"/>
    </source>
</evidence>
<dbReference type="Pfam" id="PF00175">
    <property type="entry name" value="NAD_binding_1"/>
    <property type="match status" value="1"/>
</dbReference>
<name>A0A6L9MQC0_9ALTE</name>
<keyword evidence="4" id="KW-0285">Flavoprotein</keyword>
<evidence type="ECO:0000256" key="1">
    <source>
        <dbReference type="ARBA" id="ARBA00001974"/>
    </source>
</evidence>
<sequence>MRNLTSETVTHVHHWNESLFSIKTTRSPNYTFENGQFVMLGLEIDNKPLMRAYSIASANYEDELEFFSIKVPDGALTSRLKDIKVGEQLLLSTRPAGTLVADFLIEGKNLYLLATGTGLAPFMSIIKDPDIYERYEHVILVHSVREKSELAYQDQICNELPNNEYFGDLVSEKLLYFPIVTREPFRSSLHQRRLTELLKSGELCKYFNLPELNTEDDRFMLCGNQSMLDDTMSILSDFGFKKATSREKGHFVIEHAFLE</sequence>
<dbReference type="InterPro" id="IPR017927">
    <property type="entry name" value="FAD-bd_FR_type"/>
</dbReference>
<dbReference type="PANTHER" id="PTHR47878">
    <property type="entry name" value="OXIDOREDUCTASE FAD/NAD(P)-BINDING DOMAIN PROTEIN"/>
    <property type="match status" value="1"/>
</dbReference>
<dbReference type="EMBL" id="JAAAWP010000001">
    <property type="protein sequence ID" value="NDW20356.1"/>
    <property type="molecule type" value="Genomic_DNA"/>
</dbReference>
<comment type="catalytic activity">
    <reaction evidence="10">
        <text>2 reduced [2Fe-2S]-[ferredoxin] + NADP(+) + H(+) = 2 oxidized [2Fe-2S]-[ferredoxin] + NADPH</text>
        <dbReference type="Rhea" id="RHEA:20125"/>
        <dbReference type="Rhea" id="RHEA-COMP:10000"/>
        <dbReference type="Rhea" id="RHEA-COMP:10001"/>
        <dbReference type="ChEBI" id="CHEBI:15378"/>
        <dbReference type="ChEBI" id="CHEBI:33737"/>
        <dbReference type="ChEBI" id="CHEBI:33738"/>
        <dbReference type="ChEBI" id="CHEBI:57783"/>
        <dbReference type="ChEBI" id="CHEBI:58349"/>
        <dbReference type="EC" id="1.18.1.2"/>
    </reaction>
</comment>
<keyword evidence="5" id="KW-0547">Nucleotide-binding</keyword>
<evidence type="ECO:0000256" key="9">
    <source>
        <dbReference type="ARBA" id="ARBA00034078"/>
    </source>
</evidence>
<keyword evidence="6" id="KW-0274">FAD</keyword>
<comment type="caution">
    <text evidence="12">The sequence shown here is derived from an EMBL/GenBank/DDBJ whole genome shotgun (WGS) entry which is preliminary data.</text>
</comment>
<evidence type="ECO:0000256" key="6">
    <source>
        <dbReference type="ARBA" id="ARBA00022827"/>
    </source>
</evidence>
<evidence type="ECO:0000256" key="4">
    <source>
        <dbReference type="ARBA" id="ARBA00022630"/>
    </source>
</evidence>
<dbReference type="PANTHER" id="PTHR47878:SF1">
    <property type="entry name" value="FLAVODOXIN_FERREDOXIN--NADP REDUCTASE"/>
    <property type="match status" value="1"/>
</dbReference>
<comment type="cofactor">
    <cofactor evidence="1">
        <name>FAD</name>
        <dbReference type="ChEBI" id="CHEBI:57692"/>
    </cofactor>
</comment>
<dbReference type="Pfam" id="PF00970">
    <property type="entry name" value="FAD_binding_6"/>
    <property type="match status" value="1"/>
</dbReference>
<dbReference type="CDD" id="cd06195">
    <property type="entry name" value="FNR1"/>
    <property type="match status" value="1"/>
</dbReference>
<evidence type="ECO:0000256" key="3">
    <source>
        <dbReference type="ARBA" id="ARBA00013223"/>
    </source>
</evidence>
<evidence type="ECO:0000256" key="8">
    <source>
        <dbReference type="ARBA" id="ARBA00023002"/>
    </source>
</evidence>
<evidence type="ECO:0000256" key="10">
    <source>
        <dbReference type="ARBA" id="ARBA00047776"/>
    </source>
</evidence>
<dbReference type="GO" id="GO:0042167">
    <property type="term" value="P:heme catabolic process"/>
    <property type="evidence" value="ECO:0007669"/>
    <property type="project" value="TreeGrafter"/>
</dbReference>
<reference evidence="12 13" key="1">
    <citation type="submission" date="2020-01" db="EMBL/GenBank/DDBJ databases">
        <title>Genomes of bacteria type strains.</title>
        <authorList>
            <person name="Chen J."/>
            <person name="Zhu S."/>
            <person name="Yang J."/>
        </authorList>
    </citation>
    <scope>NUCLEOTIDE SEQUENCE [LARGE SCALE GENOMIC DNA]</scope>
    <source>
        <strain evidence="12 13">LMG 22958</strain>
    </source>
</reference>
<evidence type="ECO:0000256" key="7">
    <source>
        <dbReference type="ARBA" id="ARBA00022857"/>
    </source>
</evidence>
<accession>A0A6L9MQC0</accession>
<dbReference type="GO" id="GO:0034599">
    <property type="term" value="P:cellular response to oxidative stress"/>
    <property type="evidence" value="ECO:0007669"/>
    <property type="project" value="TreeGrafter"/>
</dbReference>
<dbReference type="SUPFAM" id="SSF52343">
    <property type="entry name" value="Ferredoxin reductase-like, C-terminal NADP-linked domain"/>
    <property type="match status" value="1"/>
</dbReference>
<dbReference type="InterPro" id="IPR039261">
    <property type="entry name" value="FNR_nucleotide-bd"/>
</dbReference>
<keyword evidence="7" id="KW-0521">NADP</keyword>
<proteinExistence type="inferred from homology"/>
<comment type="similarity">
    <text evidence="2">Belongs to the ferredoxin--NADP reductase type 1 family.</text>
</comment>
<dbReference type="Gene3D" id="3.40.50.80">
    <property type="entry name" value="Nucleotide-binding domain of ferredoxin-NADP reductase (FNR) module"/>
    <property type="match status" value="1"/>
</dbReference>
<evidence type="ECO:0000259" key="11">
    <source>
        <dbReference type="PROSITE" id="PS51384"/>
    </source>
</evidence>
<dbReference type="SUPFAM" id="SSF63380">
    <property type="entry name" value="Riboflavin synthase domain-like"/>
    <property type="match status" value="1"/>
</dbReference>
<dbReference type="InterPro" id="IPR008333">
    <property type="entry name" value="Cbr1-like_FAD-bd_dom"/>
</dbReference>
<dbReference type="InterPro" id="IPR033892">
    <property type="entry name" value="FNR_bac"/>
</dbReference>
<keyword evidence="8" id="KW-0560">Oxidoreductase</keyword>
<dbReference type="GO" id="GO:0000166">
    <property type="term" value="F:nucleotide binding"/>
    <property type="evidence" value="ECO:0007669"/>
    <property type="project" value="UniProtKB-KW"/>
</dbReference>
<organism evidence="12 13">
    <name type="scientific">Alteromonas hispanica</name>
    <dbReference type="NCBI Taxonomy" id="315421"/>
    <lineage>
        <taxon>Bacteria</taxon>
        <taxon>Pseudomonadati</taxon>
        <taxon>Pseudomonadota</taxon>
        <taxon>Gammaproteobacteria</taxon>
        <taxon>Alteromonadales</taxon>
        <taxon>Alteromonadaceae</taxon>
        <taxon>Alteromonas/Salinimonas group</taxon>
        <taxon>Alteromonas</taxon>
    </lineage>
</organism>
<dbReference type="InterPro" id="IPR001433">
    <property type="entry name" value="OxRdtase_FAD/NAD-bd"/>
</dbReference>
<dbReference type="AlphaFoldDB" id="A0A6L9MQC0"/>
<dbReference type="InterPro" id="IPR017938">
    <property type="entry name" value="Riboflavin_synthase-like_b-brl"/>
</dbReference>
<comment type="cofactor">
    <cofactor evidence="9">
        <name>[2Fe-2S] cluster</name>
        <dbReference type="ChEBI" id="CHEBI:190135"/>
    </cofactor>
</comment>
<evidence type="ECO:0000313" key="13">
    <source>
        <dbReference type="Proteomes" id="UP000478837"/>
    </source>
</evidence>